<dbReference type="EMBL" id="BKCJ010127295">
    <property type="protein sequence ID" value="GEX74452.1"/>
    <property type="molecule type" value="Genomic_DNA"/>
</dbReference>
<comment type="caution">
    <text evidence="6">The sequence shown here is derived from an EMBL/GenBank/DDBJ whole genome shotgun (WGS) entry which is preliminary data.</text>
</comment>
<dbReference type="GO" id="GO:0046872">
    <property type="term" value="F:metal ion binding"/>
    <property type="evidence" value="ECO:0007669"/>
    <property type="project" value="UniProtKB-KW"/>
</dbReference>
<keyword evidence="4" id="KW-0472">Membrane</keyword>
<feature type="region of interest" description="Disordered" evidence="3">
    <location>
        <begin position="798"/>
        <end position="822"/>
    </location>
</feature>
<keyword evidence="4" id="KW-0812">Transmembrane</keyword>
<evidence type="ECO:0000256" key="4">
    <source>
        <dbReference type="SAM" id="Phobius"/>
    </source>
</evidence>
<dbReference type="PANTHER" id="PTHR42648">
    <property type="entry name" value="TRANSPOSASE, PUTATIVE-RELATED"/>
    <property type="match status" value="1"/>
</dbReference>
<dbReference type="InterPro" id="IPR012337">
    <property type="entry name" value="RNaseH-like_sf"/>
</dbReference>
<dbReference type="InterPro" id="IPR039537">
    <property type="entry name" value="Retrotran_Ty1/copia-like"/>
</dbReference>
<dbReference type="PANTHER" id="PTHR42648:SF18">
    <property type="entry name" value="RETROTRANSPOSON, UNCLASSIFIED-LIKE PROTEIN"/>
    <property type="match status" value="1"/>
</dbReference>
<dbReference type="AlphaFoldDB" id="A0A699HGI4"/>
<feature type="compositionally biased region" description="Polar residues" evidence="3">
    <location>
        <begin position="798"/>
        <end position="808"/>
    </location>
</feature>
<keyword evidence="2" id="KW-0378">Hydrolase</keyword>
<dbReference type="Pfam" id="PF07727">
    <property type="entry name" value="RVT_2"/>
    <property type="match status" value="1"/>
</dbReference>
<accession>A0A699HGI4</accession>
<organism evidence="6">
    <name type="scientific">Tanacetum cinerariifolium</name>
    <name type="common">Dalmatian daisy</name>
    <name type="synonym">Chrysanthemum cinerariifolium</name>
    <dbReference type="NCBI Taxonomy" id="118510"/>
    <lineage>
        <taxon>Eukaryota</taxon>
        <taxon>Viridiplantae</taxon>
        <taxon>Streptophyta</taxon>
        <taxon>Embryophyta</taxon>
        <taxon>Tracheophyta</taxon>
        <taxon>Spermatophyta</taxon>
        <taxon>Magnoliopsida</taxon>
        <taxon>eudicotyledons</taxon>
        <taxon>Gunneridae</taxon>
        <taxon>Pentapetalae</taxon>
        <taxon>asterids</taxon>
        <taxon>campanulids</taxon>
        <taxon>Asterales</taxon>
        <taxon>Asteraceae</taxon>
        <taxon>Asteroideae</taxon>
        <taxon>Anthemideae</taxon>
        <taxon>Anthemidinae</taxon>
        <taxon>Tanacetum</taxon>
    </lineage>
</organism>
<dbReference type="InterPro" id="IPR013103">
    <property type="entry name" value="RVT_2"/>
</dbReference>
<dbReference type="InterPro" id="IPR036397">
    <property type="entry name" value="RNaseH_sf"/>
</dbReference>
<dbReference type="GO" id="GO:0016787">
    <property type="term" value="F:hydrolase activity"/>
    <property type="evidence" value="ECO:0007669"/>
    <property type="project" value="UniProtKB-KW"/>
</dbReference>
<evidence type="ECO:0000256" key="3">
    <source>
        <dbReference type="SAM" id="MobiDB-lite"/>
    </source>
</evidence>
<gene>
    <name evidence="6" type="ORF">Tci_346427</name>
</gene>
<feature type="transmembrane region" description="Helical" evidence="4">
    <location>
        <begin position="1029"/>
        <end position="1053"/>
    </location>
</feature>
<keyword evidence="1" id="KW-0479">Metal-binding</keyword>
<protein>
    <submittedName>
        <fullName evidence="6">Uncharacterized mitochondrial protein AtMg00810-like</fullName>
    </submittedName>
</protein>
<dbReference type="InterPro" id="IPR001584">
    <property type="entry name" value="Integrase_cat-core"/>
</dbReference>
<evidence type="ECO:0000256" key="1">
    <source>
        <dbReference type="ARBA" id="ARBA00022723"/>
    </source>
</evidence>
<evidence type="ECO:0000313" key="6">
    <source>
        <dbReference type="EMBL" id="GEX74452.1"/>
    </source>
</evidence>
<proteinExistence type="predicted"/>
<dbReference type="SUPFAM" id="SSF53098">
    <property type="entry name" value="Ribonuclease H-like"/>
    <property type="match status" value="1"/>
</dbReference>
<dbReference type="Gene3D" id="3.30.420.10">
    <property type="entry name" value="Ribonuclease H-like superfamily/Ribonuclease H"/>
    <property type="match status" value="1"/>
</dbReference>
<dbReference type="PROSITE" id="PS50994">
    <property type="entry name" value="INTEGRASE"/>
    <property type="match status" value="1"/>
</dbReference>
<sequence length="1189" mass="135867">MATKIKAQDLEISNLKARIKLLEDKDRGSAKPSGDDAPIKERSMKIGEEVRVERSTELGSNDTEEIVNVLTSIEAANILTSGVAAVSVSPIAGVSTVGVPTVTKLFPTVSAIFTTASVVTPYSRRPRGISAKDKDVLDRSNEVIAKHLQEYEQSEAELTIGEKIDLINELVKYQDHHAKILKYQAQQSKPLFKKEQREFYMPVLESHAGWKTKYFRGMTLEEIKEKFIPVWKQIEDFVSMSSKEEAERVKRKGLKLDQGSSKRMKTSDDVSEEDLKGMLQLVPVEELDREDLHQLWALVKETLSIRQASRDKEMELWVELKRLFEPNFEDQLWTHIQNLMHDPLDWKLYDTCGVHHVFTKDQEIFMLVKRDYPLRRGLAIVMICNKLQVENYSQMANDLILKIHNIENRVNFPTSASGSQPPGNTKKCRIQQTQSRAKKNKLEAYHRNVRTSLHNKKSVVNTKNIASVTNLKLNVNYDLQRATCNGCLFSDNHDSCVLELINSVNVVQIVLLYLDSGCSKHMTEDCSQLTNFVNKFLDLEVAFRQHTCFIRNLEGVDLLTGSRGNNLYTLSLGDMMASSPICLLQGLVRGLLKLKFEKDHLCSAYAMGKSKKKSHKPESEETNQEKLYLLHMDLCGPMRVKSDEAPDFIIKFLKMIQVRLKVPVRRIRTDNRTEFVNQTLREYYEQVGISHETSVARSSQQNGVIERRNRMLIEDARTMLIYAQALLFLWAEAVATALHSAIQQRLILESSLAMHQQRRHSGFTIDDLLFQLLFDELLTPPPSVDPIADVILPEQAESTGLPSSTTVDQDAASPEVASDQSSSTISSHTIVYLDHQIPQHNSKWTNDYPLDNIIGQLSRPVSIRLQLHEQALFCYYDAFLTSVEPKTNGNDLLSVQIYVDNIIFATSTPELCDLLAKIMCLKFKMSMMGKISFFLGLQISQSPRGIFINQSKYALESLKKYDFESCDPVDTPMVEKFKLDEDREGKAVDPSHYRSMIGTLLYLIASRPDLQFSICMCARERHYILVPAFWFLHFGSCVLVPAFCLLRFGYAIWSCVLLKDKLRFVSKQVAFCFKARCVLLQSSLRFASKLVAFCFKTGCVLLQDFLRFDSRPLRFVSRFLRFVSWWHCVFTSFSSLEYQVYFTSDHNNSRQNTSLSSFRHKLLEYMGVHDNDASESSKPSWGKMCTSRT</sequence>
<evidence type="ECO:0000259" key="5">
    <source>
        <dbReference type="PROSITE" id="PS50994"/>
    </source>
</evidence>
<reference evidence="6" key="1">
    <citation type="journal article" date="2019" name="Sci. Rep.">
        <title>Draft genome of Tanacetum cinerariifolium, the natural source of mosquito coil.</title>
        <authorList>
            <person name="Yamashiro T."/>
            <person name="Shiraishi A."/>
            <person name="Satake H."/>
            <person name="Nakayama K."/>
        </authorList>
    </citation>
    <scope>NUCLEOTIDE SEQUENCE</scope>
</reference>
<feature type="domain" description="Integrase catalytic" evidence="5">
    <location>
        <begin position="640"/>
        <end position="763"/>
    </location>
</feature>
<evidence type="ECO:0000256" key="2">
    <source>
        <dbReference type="ARBA" id="ARBA00022801"/>
    </source>
</evidence>
<name>A0A699HGI4_TANCI</name>
<dbReference type="GO" id="GO:0003676">
    <property type="term" value="F:nucleic acid binding"/>
    <property type="evidence" value="ECO:0007669"/>
    <property type="project" value="InterPro"/>
</dbReference>
<dbReference type="GO" id="GO:0015074">
    <property type="term" value="P:DNA integration"/>
    <property type="evidence" value="ECO:0007669"/>
    <property type="project" value="InterPro"/>
</dbReference>
<keyword evidence="4" id="KW-1133">Transmembrane helix</keyword>